<feature type="compositionally biased region" description="Low complexity" evidence="15">
    <location>
        <begin position="438"/>
        <end position="448"/>
    </location>
</feature>
<feature type="compositionally biased region" description="Low complexity" evidence="15">
    <location>
        <begin position="16"/>
        <end position="39"/>
    </location>
</feature>
<dbReference type="InterPro" id="IPR013194">
    <property type="entry name" value="HDAC_interact_dom"/>
</dbReference>
<dbReference type="Pfam" id="PF16879">
    <property type="entry name" value="Sin3a_C"/>
    <property type="match status" value="2"/>
</dbReference>
<evidence type="ECO:0000256" key="7">
    <source>
        <dbReference type="ARBA" id="ARBA00023163"/>
    </source>
</evidence>
<dbReference type="GO" id="GO:0000122">
    <property type="term" value="P:negative regulation of transcription by RNA polymerase II"/>
    <property type="evidence" value="ECO:0007669"/>
    <property type="project" value="TreeGrafter"/>
</dbReference>
<dbReference type="GO" id="GO:0003714">
    <property type="term" value="F:transcription corepressor activity"/>
    <property type="evidence" value="ECO:0007669"/>
    <property type="project" value="InterPro"/>
</dbReference>
<dbReference type="InterPro" id="IPR039774">
    <property type="entry name" value="Sin3-like"/>
</dbReference>
<feature type="compositionally biased region" description="Polar residues" evidence="15">
    <location>
        <begin position="1763"/>
        <end position="1778"/>
    </location>
</feature>
<dbReference type="Pfam" id="PF02671">
    <property type="entry name" value="PAH"/>
    <property type="match status" value="3"/>
</dbReference>
<dbReference type="PANTHER" id="PTHR12346:SF0">
    <property type="entry name" value="SIN3A, ISOFORM G"/>
    <property type="match status" value="1"/>
</dbReference>
<feature type="region of interest" description="Disordered" evidence="15">
    <location>
        <begin position="1471"/>
        <end position="1560"/>
    </location>
</feature>
<evidence type="ECO:0000256" key="12">
    <source>
        <dbReference type="ARBA" id="ARBA00075095"/>
    </source>
</evidence>
<evidence type="ECO:0000313" key="18">
    <source>
        <dbReference type="RefSeq" id="XP_028042897.1"/>
    </source>
</evidence>
<dbReference type="GO" id="GO:0070822">
    <property type="term" value="C:Sin3-type complex"/>
    <property type="evidence" value="ECO:0007669"/>
    <property type="project" value="TreeGrafter"/>
</dbReference>
<evidence type="ECO:0000256" key="10">
    <source>
        <dbReference type="ARBA" id="ARBA00061899"/>
    </source>
</evidence>
<feature type="compositionally biased region" description="Basic and acidic residues" evidence="15">
    <location>
        <begin position="911"/>
        <end position="947"/>
    </location>
</feature>
<dbReference type="SUPFAM" id="SSF47762">
    <property type="entry name" value="PAH2 domain"/>
    <property type="match status" value="3"/>
</dbReference>
<dbReference type="PROSITE" id="PS51477">
    <property type="entry name" value="PAH"/>
    <property type="match status" value="3"/>
</dbReference>
<accession>A0A6J2KPK7</accession>
<gene>
    <name evidence="18" type="primary">LOC114252566</name>
</gene>
<feature type="region of interest" description="Disordered" evidence="15">
    <location>
        <begin position="1758"/>
        <end position="1785"/>
    </location>
</feature>
<dbReference type="Proteomes" id="UP000504629">
    <property type="component" value="Unplaced"/>
</dbReference>
<keyword evidence="5" id="KW-0832">Ubl conjugation</keyword>
<feature type="compositionally biased region" description="Low complexity" evidence="15">
    <location>
        <begin position="116"/>
        <end position="128"/>
    </location>
</feature>
<protein>
    <recommendedName>
        <fullName evidence="11">Paired amphipathic helix protein Sin3b</fullName>
    </recommendedName>
    <alternativeName>
        <fullName evidence="12">Histone deacetylase complex subunit Sin3b</fullName>
    </alternativeName>
    <alternativeName>
        <fullName evidence="13">Transcriptional corepressor Sin3b</fullName>
    </alternativeName>
</protein>
<proteinExistence type="predicted"/>
<evidence type="ECO:0000313" key="17">
    <source>
        <dbReference type="Proteomes" id="UP000504629"/>
    </source>
</evidence>
<dbReference type="KEGG" id="bman:114252566"/>
<reference evidence="18" key="1">
    <citation type="submission" date="2025-08" db="UniProtKB">
        <authorList>
            <consortium name="RefSeq"/>
        </authorList>
    </citation>
    <scope>IDENTIFICATION</scope>
    <source>
        <tissue evidence="18">Silk gland</tissue>
    </source>
</reference>
<feature type="compositionally biased region" description="Polar residues" evidence="15">
    <location>
        <begin position="960"/>
        <end position="969"/>
    </location>
</feature>
<sequence>MMKRTGVPRLGPDEPSPLQAQNAAQLQQAGASSLHSLAQPHSQPILNSNALVSVGGFGRGSRGAAPVLGYMKPGALQYAPPKQPPPQMTPRIKAVQPPVPPAQPPAAPPQAGGGVAAPPAGAQSPGPQTQFQRLKVEDALSYLDQVKYKFNTQPQVYNDFLDIMKEFKSQTIDTPGVITRVSNLFKGHPELIVGFNTFLPPGYKIEVQSNGQVSVSMPSPTAIGSGVLLGVHHTQQPQLVHLLPVPHAEECRPVGPALQHLSHAAPDPALHHATGPPVTPTPTAPPGQPVEFNHAIEYVNKIKSRFSRQPDKYKRFLEILHAYQRGHRDLKEPQAKQQTEQEVYSQVAKLFEHQEDLLAEFGQFLPDAKAVTKPEPAHEHHPQFSPGQPPREVEPERFAPAVQPEPAPMHLQHALVPKHVTTPPAVVQHPQHHHLKRSPSISSTGQPSSAPPPAKKPRASCLSGATVRDVSYSEAAKLATIHDYSFFERARKALRSQQVYDNFLRCLLLFTNEIISSSELLSVTSPFLCRHPELQRWLHDFVGPPSPPHTPTHTPNTGYPWTNPIPVEPRPRYESVGALGAQMRNDRPQGDMAMDIDLSTCKRLGTSYCALPREAAARKCSGRTPLCKEVLNDTWVSFPTWSEDSTFVTSRKTQYEEYIYRCEDERFELDVVIETNAATIRVLEGVQKKLSRMSGEDAARYRLDDCLGGHSPTVHQRALRRIYGDKAVDIIAGLKKNPVVAVPVVLRRLKAKEEEWREAQKGFNKQWREQNEKYYLKSLDHQGINFKQNDLKAMRSKTLFNEVESAYAARRPGPHLVVDYNMQSRQEAIKIVRDTAELLIHHARRQTAIQKAEKRRIKQLLRHFLPDLFSHPRQPLSDDEKDEVSNTIGIVLEDKEDAPSPECPIDQQGQENDKNNLKQEIKQESSESDNASDKSGKNGKNNKENKPKNNNNLESNKESVLTQPTNGKRLSNDDQILKSDLKTEPFEVEDDLRDHPPNEGRFVCTSSWYLFLRVHGALCQRLAAARRAMSAAPPARPRHDRPPALALRLAPAHHLPADVSSPTEYYNLLLDLVKGVLDGNMESSAFEDAAREMLGIKAYPAYTLDKLVSIAVRQLQHCASEPWSVRAAELCARDMRAAAGPYVRRALAALRPHHAAFLVRAYGGDECKVTFELLESAGEGRTSPHNNDNRMSPTAQVGFYFSDYLNIYVLNDTWVSFPTWSEDSTFVTSRKTQYEEYIYRCEDERFELDVVIETNAATIRVLEGVQKKLSRMSGEDAARYRLDDCLGGHSPTVHQRALRRIYGDKVAVDIIAGLKKNPVVAVPVVLRRLKAKEEEWREAQKGFNKQWREQNEKYYLKSLDHQGINFKQNDLKAMRSKTLFNEVESAYAARRPGPHLVVDYNMQSRQEAIKIVRDTAELLIHHARRQTAIQKAEKRRIKQLLRHFLPDLFSHPRQPLSDDEKDEVSNTIGIVLEDKEDAPSPECPIDQQGQENDKNNLKQEIKQESSESDNASDKSGKNGKNNKENKPKNNNNLESNKESVLTQPTNGKRLSNDDQILKSDLKTEPFEVEDDLRDHPPNEGRFVCTSSWYLFLRVHGALCQRLAAARRAMCAAPPARPRHDRPPALALRLAPAHHLPADVSSPTEYYNLLLDLVKGVLDGNMESSAFEDAAREMLGIKAYPAYTLDKLVSIAVRQLQHCASEPWSVRAAELCARDMRAAAGPYVRRALAALRPHHAAFLVRAYGGDECKVTFELLESAGEGRTSPHNNDNRMSPTAQRTSGGVGGVKSVGEGEAVSRCAAWSLYAERFASNKTSGVTARGKPVFLARNARARGLHAPANTSRWPQPPRRPAPRRKPAAHDAAECTLAELRCRLVACRPFRLLQRGALAAARATHERLSRRRRDRFRAWLDANRPHLDERLSI</sequence>
<evidence type="ECO:0000256" key="5">
    <source>
        <dbReference type="ARBA" id="ARBA00022843"/>
    </source>
</evidence>
<dbReference type="Gene3D" id="1.20.1160.11">
    <property type="entry name" value="Paired amphipathic helix"/>
    <property type="match status" value="3"/>
</dbReference>
<name>A0A6J2KPK7_BOMMA</name>
<feature type="region of interest" description="Disordered" evidence="15">
    <location>
        <begin position="426"/>
        <end position="462"/>
    </location>
</feature>
<comment type="subunit">
    <text evidence="10">Component of the SIN3B complex, which includes SIN3B, HDAC2 or HDAC1, PHF12 and MORF4L1. Interacts with FOXK1/MNF, MXI, MAD, NCOR1 and SAP30. Interaction with SUDS3 enhances the interaction with HDAC1 to form a complex. Interacts with CRY1, HCFC1, MAD3, MAD4, MAEL, REST, RNF220 and SETDB1. Interacts with C6orf89. Interacts with MYT1L.</text>
</comment>
<feature type="compositionally biased region" description="Basic and acidic residues" evidence="15">
    <location>
        <begin position="1550"/>
        <end position="1560"/>
    </location>
</feature>
<dbReference type="RefSeq" id="XP_028042897.1">
    <property type="nucleotide sequence ID" value="XM_028187096.1"/>
</dbReference>
<feature type="region of interest" description="Disordered" evidence="15">
    <location>
        <begin position="372"/>
        <end position="396"/>
    </location>
</feature>
<keyword evidence="3" id="KW-0597">Phosphoprotein</keyword>
<keyword evidence="2" id="KW-0678">Repressor</keyword>
<keyword evidence="17" id="KW-1185">Reference proteome</keyword>
<evidence type="ECO:0000256" key="3">
    <source>
        <dbReference type="ARBA" id="ARBA00022553"/>
    </source>
</evidence>
<evidence type="ECO:0000256" key="15">
    <source>
        <dbReference type="SAM" id="MobiDB-lite"/>
    </source>
</evidence>
<dbReference type="InterPro" id="IPR003822">
    <property type="entry name" value="PAH"/>
</dbReference>
<dbReference type="OrthoDB" id="10265969at2759"/>
<dbReference type="SMART" id="SM00761">
    <property type="entry name" value="HDAC_interact"/>
    <property type="match status" value="2"/>
</dbReference>
<evidence type="ECO:0000256" key="8">
    <source>
        <dbReference type="ARBA" id="ARBA00023242"/>
    </source>
</evidence>
<feature type="region of interest" description="Disordered" evidence="15">
    <location>
        <begin position="891"/>
        <end position="980"/>
    </location>
</feature>
<feature type="compositionally biased region" description="Pro residues" evidence="15">
    <location>
        <begin position="277"/>
        <end position="288"/>
    </location>
</feature>
<feature type="region of interest" description="Disordered" evidence="15">
    <location>
        <begin position="1"/>
        <end position="41"/>
    </location>
</feature>
<evidence type="ECO:0000256" key="1">
    <source>
        <dbReference type="ARBA" id="ARBA00004123"/>
    </source>
</evidence>
<evidence type="ECO:0000256" key="9">
    <source>
        <dbReference type="ARBA" id="ARBA00054574"/>
    </source>
</evidence>
<evidence type="ECO:0000259" key="16">
    <source>
        <dbReference type="SMART" id="SM00761"/>
    </source>
</evidence>
<evidence type="ECO:0000256" key="4">
    <source>
        <dbReference type="ARBA" id="ARBA00022737"/>
    </source>
</evidence>
<feature type="compositionally biased region" description="Pro residues" evidence="15">
    <location>
        <begin position="97"/>
        <end position="108"/>
    </location>
</feature>
<dbReference type="InterPro" id="IPR036600">
    <property type="entry name" value="PAH_sf"/>
</dbReference>
<dbReference type="CTD" id="25942"/>
<organism evidence="17 18">
    <name type="scientific">Bombyx mandarina</name>
    <name type="common">Wild silk moth</name>
    <name type="synonym">Wild silkworm</name>
    <dbReference type="NCBI Taxonomy" id="7092"/>
    <lineage>
        <taxon>Eukaryota</taxon>
        <taxon>Metazoa</taxon>
        <taxon>Ecdysozoa</taxon>
        <taxon>Arthropoda</taxon>
        <taxon>Hexapoda</taxon>
        <taxon>Insecta</taxon>
        <taxon>Pterygota</taxon>
        <taxon>Neoptera</taxon>
        <taxon>Endopterygota</taxon>
        <taxon>Lepidoptera</taxon>
        <taxon>Glossata</taxon>
        <taxon>Ditrysia</taxon>
        <taxon>Bombycoidea</taxon>
        <taxon>Bombycidae</taxon>
        <taxon>Bombycinae</taxon>
        <taxon>Bombyx</taxon>
    </lineage>
</organism>
<feature type="compositionally biased region" description="Basic and acidic residues" evidence="15">
    <location>
        <begin position="970"/>
        <end position="980"/>
    </location>
</feature>
<feature type="compositionally biased region" description="Basic and acidic residues" evidence="15">
    <location>
        <begin position="1491"/>
        <end position="1527"/>
    </location>
</feature>
<dbReference type="FunFam" id="1.20.1160.11:FF:000005">
    <property type="entry name" value="SIN3 transcription regulator family member B"/>
    <property type="match status" value="1"/>
</dbReference>
<dbReference type="Pfam" id="PF08295">
    <property type="entry name" value="Sin3_corepress"/>
    <property type="match status" value="2"/>
</dbReference>
<feature type="compositionally biased region" description="Polar residues" evidence="15">
    <location>
        <begin position="1540"/>
        <end position="1549"/>
    </location>
</feature>
<feature type="compositionally biased region" description="Basic and acidic residues" evidence="15">
    <location>
        <begin position="372"/>
        <end position="382"/>
    </location>
</feature>
<dbReference type="FunFam" id="1.20.1160.11:FF:000001">
    <property type="entry name" value="Paired amphipathic helix protein Sin3"/>
    <property type="match status" value="1"/>
</dbReference>
<feature type="region of interest" description="Disordered" evidence="15">
    <location>
        <begin position="76"/>
        <end position="129"/>
    </location>
</feature>
<evidence type="ECO:0000256" key="2">
    <source>
        <dbReference type="ARBA" id="ARBA00022491"/>
    </source>
</evidence>
<evidence type="ECO:0000256" key="14">
    <source>
        <dbReference type="PROSITE-ProRule" id="PRU00810"/>
    </source>
</evidence>
<dbReference type="PANTHER" id="PTHR12346">
    <property type="entry name" value="SIN3B-RELATED"/>
    <property type="match status" value="1"/>
</dbReference>
<keyword evidence="8 14" id="KW-0539">Nucleus</keyword>
<dbReference type="FunFam" id="1.20.1160.11:FF:000002">
    <property type="entry name" value="Paired amphipathic helix protein SIN3"/>
    <property type="match status" value="1"/>
</dbReference>
<evidence type="ECO:0000256" key="13">
    <source>
        <dbReference type="ARBA" id="ARBA00081273"/>
    </source>
</evidence>
<keyword evidence="7" id="KW-0804">Transcription</keyword>
<dbReference type="GeneID" id="114252566"/>
<evidence type="ECO:0000256" key="11">
    <source>
        <dbReference type="ARBA" id="ARBA00068511"/>
    </source>
</evidence>
<evidence type="ECO:0000256" key="6">
    <source>
        <dbReference type="ARBA" id="ARBA00023015"/>
    </source>
</evidence>
<dbReference type="InterPro" id="IPR031693">
    <property type="entry name" value="Sin3_C"/>
</dbReference>
<comment type="subcellular location">
    <subcellularLocation>
        <location evidence="1 14">Nucleus</location>
    </subcellularLocation>
</comment>
<keyword evidence="4" id="KW-0677">Repeat</keyword>
<comment type="function">
    <text evidence="9">Acts as a transcriptional repressor. Interacts with MXI1 to repress MYC responsive genes and antagonize MYC oncogenic activities. Interacts with MAD-MAX heterodimers by binding to MAD. The heterodimer then represses transcription by tethering SIN3B to DNA. Also forms a complex with FOXK1 which represses transcription. With FOXK1, regulates cell cycle progression probably by repressing cell cycle inhibitor genes expression. As part of the SIN3B complex represses transcription and counteracts the histone acetyltransferase activity of EP300 through the recognition H3K27ac marks by PHF12 and the activity of the histone deacetylase HDAC2. SIN3B complex is recruited downstream of the constitutively active genes transcriptional start sites through interaction with histones and mitigates histone acetylation and RNA polymerase II progression within transcribed regions contributing to the regulation of transcription.</text>
</comment>
<feature type="region of interest" description="Disordered" evidence="15">
    <location>
        <begin position="267"/>
        <end position="288"/>
    </location>
</feature>
<feature type="domain" description="Histone deacetylase interacting" evidence="16">
    <location>
        <begin position="1193"/>
        <end position="1279"/>
    </location>
</feature>
<keyword evidence="6" id="KW-0805">Transcription regulation</keyword>
<feature type="domain" description="Histone deacetylase interacting" evidence="16">
    <location>
        <begin position="600"/>
        <end position="700"/>
    </location>
</feature>
<feature type="region of interest" description="Disordered" evidence="15">
    <location>
        <begin position="1833"/>
        <end position="1856"/>
    </location>
</feature>